<proteinExistence type="predicted"/>
<comment type="caution">
    <text evidence="2">The sequence shown here is derived from an EMBL/GenBank/DDBJ whole genome shotgun (WGS) entry which is preliminary data.</text>
</comment>
<gene>
    <name evidence="2" type="ORF">D8Y23_10055</name>
</gene>
<reference evidence="2 3" key="1">
    <citation type="journal article" date="2018" name="Front. Microbiol.">
        <title>Novel Insights Into Bacterial Dimethylsulfoniopropionate Catabolism in the East China Sea.</title>
        <authorList>
            <person name="Liu J."/>
            <person name="Liu J."/>
            <person name="Zhang S.H."/>
            <person name="Liang J."/>
            <person name="Lin H."/>
            <person name="Song D."/>
            <person name="Yang G.P."/>
            <person name="Todd J.D."/>
            <person name="Zhang X.H."/>
        </authorList>
    </citation>
    <scope>NUCLEOTIDE SEQUENCE [LARGE SCALE GENOMIC DNA]</scope>
    <source>
        <strain evidence="2 3">ZYFD042</strain>
    </source>
</reference>
<evidence type="ECO:0000313" key="2">
    <source>
        <dbReference type="EMBL" id="RWR18234.1"/>
    </source>
</evidence>
<sequence length="337" mass="37598">MGTSRPPRRHHVVPRFYLEGFAKARLLRVVDLPGDNRFTQSVTSATVENDYYTVESHPEGGDVFERALGRIEAEASQVFRQVTQENMWPLHPVDRETLATFITLQLLRGPAQREQLKQTALAVARLIISASGPHGLQRLAAAHGEDLSAAEAKKTWEQLSADGALDVTISAATHIGHLGYLLPRLLKYIHGRPWALVRFERRGLITSDAPVYMIPDPKMPPHMRMGLQTARGLAFPVDRRHALLLSSPEPFIRGGVSVEEVMTGAWDLARPGTTKDERAVNLSTALNARKRLYHHPDDEQYVPSILPEPVDSHLSAEDIYAQHGEDYPGDPEDWPDS</sequence>
<accession>A0A3S3LDJ5</accession>
<dbReference type="Proteomes" id="UP000285970">
    <property type="component" value="Unassembled WGS sequence"/>
</dbReference>
<organism evidence="2 3">
    <name type="scientific">Microbacterium enclense</name>
    <dbReference type="NCBI Taxonomy" id="993073"/>
    <lineage>
        <taxon>Bacteria</taxon>
        <taxon>Bacillati</taxon>
        <taxon>Actinomycetota</taxon>
        <taxon>Actinomycetes</taxon>
        <taxon>Micrococcales</taxon>
        <taxon>Microbacteriaceae</taxon>
        <taxon>Microbacterium</taxon>
    </lineage>
</organism>
<dbReference type="OrthoDB" id="580988at2"/>
<name>A0A3S3LDJ5_9MICO</name>
<feature type="region of interest" description="Disordered" evidence="1">
    <location>
        <begin position="299"/>
        <end position="337"/>
    </location>
</feature>
<dbReference type="Pfam" id="PF14022">
    <property type="entry name" value="DUF4238"/>
    <property type="match status" value="1"/>
</dbReference>
<dbReference type="InterPro" id="IPR025332">
    <property type="entry name" value="DUF4238"/>
</dbReference>
<dbReference type="RefSeq" id="WP_128217999.1">
    <property type="nucleotide sequence ID" value="NZ_RBZY01000032.1"/>
</dbReference>
<evidence type="ECO:0000313" key="3">
    <source>
        <dbReference type="Proteomes" id="UP000285970"/>
    </source>
</evidence>
<dbReference type="AlphaFoldDB" id="A0A3S3LDJ5"/>
<dbReference type="EMBL" id="RBZY01000032">
    <property type="protein sequence ID" value="RWR18234.1"/>
    <property type="molecule type" value="Genomic_DNA"/>
</dbReference>
<feature type="compositionally biased region" description="Acidic residues" evidence="1">
    <location>
        <begin position="327"/>
        <end position="337"/>
    </location>
</feature>
<evidence type="ECO:0000256" key="1">
    <source>
        <dbReference type="SAM" id="MobiDB-lite"/>
    </source>
</evidence>
<protein>
    <submittedName>
        <fullName evidence="2">DUF4238 domain-containing protein</fullName>
    </submittedName>
</protein>